<dbReference type="Gene3D" id="3.10.10.10">
    <property type="entry name" value="HIV Type 1 Reverse Transcriptase, subunit A, domain 1"/>
    <property type="match status" value="1"/>
</dbReference>
<evidence type="ECO:0000313" key="1">
    <source>
        <dbReference type="EMBL" id="KMQ83906.1"/>
    </source>
</evidence>
<protein>
    <recommendedName>
        <fullName evidence="3">Reverse transcriptase</fullName>
    </recommendedName>
</protein>
<comment type="caution">
    <text evidence="1">The sequence shown here is derived from an EMBL/GenBank/DDBJ whole genome shotgun (WGS) entry which is preliminary data.</text>
</comment>
<dbReference type="SUPFAM" id="SSF56672">
    <property type="entry name" value="DNA/RNA polymerases"/>
    <property type="match status" value="1"/>
</dbReference>
<dbReference type="PaxDb" id="67767-A0A0J7K144"/>
<evidence type="ECO:0000313" key="2">
    <source>
        <dbReference type="Proteomes" id="UP000036403"/>
    </source>
</evidence>
<dbReference type="AlphaFoldDB" id="A0A0J7K144"/>
<dbReference type="InterPro" id="IPR043502">
    <property type="entry name" value="DNA/RNA_pol_sf"/>
</dbReference>
<dbReference type="InterPro" id="IPR050951">
    <property type="entry name" value="Retrovirus_Pol_polyprotein"/>
</dbReference>
<sequence>MEKAARGIHQLKDDKGSGAVEAVDFIGAGAKSKKKPSEKGLEYDKQPLLGREWINQLQILEKLKESPNEMQSPVFLRSRQVPFQIKNKVENELDRMVQAEILNPVKASKWATPIVPVLKRDGSIRICGDFSVTVNPCIVADEHPLPTHEELFAKMAG</sequence>
<accession>A0A0J7K144</accession>
<name>A0A0J7K144_LASNI</name>
<dbReference type="PANTHER" id="PTHR37984">
    <property type="entry name" value="PROTEIN CBG26694"/>
    <property type="match status" value="1"/>
</dbReference>
<feature type="non-terminal residue" evidence="1">
    <location>
        <position position="157"/>
    </location>
</feature>
<organism evidence="1 2">
    <name type="scientific">Lasius niger</name>
    <name type="common">Black garden ant</name>
    <dbReference type="NCBI Taxonomy" id="67767"/>
    <lineage>
        <taxon>Eukaryota</taxon>
        <taxon>Metazoa</taxon>
        <taxon>Ecdysozoa</taxon>
        <taxon>Arthropoda</taxon>
        <taxon>Hexapoda</taxon>
        <taxon>Insecta</taxon>
        <taxon>Pterygota</taxon>
        <taxon>Neoptera</taxon>
        <taxon>Endopterygota</taxon>
        <taxon>Hymenoptera</taxon>
        <taxon>Apocrita</taxon>
        <taxon>Aculeata</taxon>
        <taxon>Formicoidea</taxon>
        <taxon>Formicidae</taxon>
        <taxon>Formicinae</taxon>
        <taxon>Lasius</taxon>
        <taxon>Lasius</taxon>
    </lineage>
</organism>
<dbReference type="EMBL" id="LBMM01018001">
    <property type="protein sequence ID" value="KMQ83906.1"/>
    <property type="molecule type" value="Genomic_DNA"/>
</dbReference>
<dbReference type="STRING" id="67767.A0A0J7K144"/>
<gene>
    <name evidence="1" type="ORF">RF55_18821</name>
</gene>
<dbReference type="OrthoDB" id="7550118at2759"/>
<dbReference type="GO" id="GO:0071897">
    <property type="term" value="P:DNA biosynthetic process"/>
    <property type="evidence" value="ECO:0007669"/>
    <property type="project" value="UniProtKB-ARBA"/>
</dbReference>
<evidence type="ECO:0008006" key="3">
    <source>
        <dbReference type="Google" id="ProtNLM"/>
    </source>
</evidence>
<keyword evidence="2" id="KW-1185">Reference proteome</keyword>
<reference evidence="1 2" key="1">
    <citation type="submission" date="2015-04" db="EMBL/GenBank/DDBJ databases">
        <title>Lasius niger genome sequencing.</title>
        <authorList>
            <person name="Konorov E.A."/>
            <person name="Nikitin M.A."/>
            <person name="Kirill M.V."/>
            <person name="Chang P."/>
        </authorList>
    </citation>
    <scope>NUCLEOTIDE SEQUENCE [LARGE SCALE GENOMIC DNA]</scope>
    <source>
        <tissue evidence="1">Whole</tissue>
    </source>
</reference>
<dbReference type="Proteomes" id="UP000036403">
    <property type="component" value="Unassembled WGS sequence"/>
</dbReference>
<proteinExistence type="predicted"/>
<dbReference type="PANTHER" id="PTHR37984:SF5">
    <property type="entry name" value="PROTEIN NYNRIN-LIKE"/>
    <property type="match status" value="1"/>
</dbReference>